<proteinExistence type="predicted"/>
<reference evidence="3" key="1">
    <citation type="journal article" date="2015" name="Nature">
        <title>Complex archaea that bridge the gap between prokaryotes and eukaryotes.</title>
        <authorList>
            <person name="Spang A."/>
            <person name="Saw J.H."/>
            <person name="Jorgensen S.L."/>
            <person name="Zaremba-Niedzwiedzka K."/>
            <person name="Martijn J."/>
            <person name="Lind A.E."/>
            <person name="van Eijk R."/>
            <person name="Schleper C."/>
            <person name="Guy L."/>
            <person name="Ettema T.J."/>
        </authorList>
    </citation>
    <scope>NUCLEOTIDE SEQUENCE</scope>
</reference>
<dbReference type="SUPFAM" id="SSF103473">
    <property type="entry name" value="MFS general substrate transporter"/>
    <property type="match status" value="1"/>
</dbReference>
<dbReference type="EMBL" id="LAZR01030061">
    <property type="protein sequence ID" value="KKL57746.1"/>
    <property type="molecule type" value="Genomic_DNA"/>
</dbReference>
<keyword evidence="1" id="KW-0472">Membrane</keyword>
<comment type="caution">
    <text evidence="3">The sequence shown here is derived from an EMBL/GenBank/DDBJ whole genome shotgun (WGS) entry which is preliminary data.</text>
</comment>
<dbReference type="InterPro" id="IPR036259">
    <property type="entry name" value="MFS_trans_sf"/>
</dbReference>
<evidence type="ECO:0000256" key="1">
    <source>
        <dbReference type="SAM" id="Phobius"/>
    </source>
</evidence>
<feature type="transmembrane region" description="Helical" evidence="1">
    <location>
        <begin position="44"/>
        <end position="63"/>
    </location>
</feature>
<accession>A0A0F9DVL0</accession>
<feature type="domain" description="Major facilitator superfamily (MFS) profile" evidence="2">
    <location>
        <begin position="9"/>
        <end position="77"/>
    </location>
</feature>
<name>A0A0F9DVL0_9ZZZZ</name>
<dbReference type="InterPro" id="IPR020846">
    <property type="entry name" value="MFS_dom"/>
</dbReference>
<dbReference type="Gene3D" id="1.20.1250.20">
    <property type="entry name" value="MFS general substrate transporter like domains"/>
    <property type="match status" value="1"/>
</dbReference>
<keyword evidence="1" id="KW-0812">Transmembrane</keyword>
<dbReference type="GO" id="GO:0022857">
    <property type="term" value="F:transmembrane transporter activity"/>
    <property type="evidence" value="ECO:0007669"/>
    <property type="project" value="InterPro"/>
</dbReference>
<evidence type="ECO:0000313" key="3">
    <source>
        <dbReference type="EMBL" id="KKL57746.1"/>
    </source>
</evidence>
<feature type="transmembrane region" description="Helical" evidence="1">
    <location>
        <begin position="12"/>
        <end position="32"/>
    </location>
</feature>
<organism evidence="3">
    <name type="scientific">marine sediment metagenome</name>
    <dbReference type="NCBI Taxonomy" id="412755"/>
    <lineage>
        <taxon>unclassified sequences</taxon>
        <taxon>metagenomes</taxon>
        <taxon>ecological metagenomes</taxon>
    </lineage>
</organism>
<sequence>MIIIISKRSITLILISVFIVYFGAMILVAYLPQYLNFLDTPKPLISLTISIFLSTLFIFPPIIGRISDKLQNRYYFI</sequence>
<dbReference type="PROSITE" id="PS50850">
    <property type="entry name" value="MFS"/>
    <property type="match status" value="1"/>
</dbReference>
<keyword evidence="1" id="KW-1133">Transmembrane helix</keyword>
<dbReference type="AlphaFoldDB" id="A0A0F9DVL0"/>
<evidence type="ECO:0000259" key="2">
    <source>
        <dbReference type="PROSITE" id="PS50850"/>
    </source>
</evidence>
<feature type="non-terminal residue" evidence="3">
    <location>
        <position position="77"/>
    </location>
</feature>
<protein>
    <recommendedName>
        <fullName evidence="2">Major facilitator superfamily (MFS) profile domain-containing protein</fullName>
    </recommendedName>
</protein>
<gene>
    <name evidence="3" type="ORF">LCGC14_2232310</name>
</gene>